<proteinExistence type="predicted"/>
<gene>
    <name evidence="5" type="ORF">UFOPK1493_03752</name>
</gene>
<dbReference type="InterPro" id="IPR001647">
    <property type="entry name" value="HTH_TetR"/>
</dbReference>
<evidence type="ECO:0000256" key="1">
    <source>
        <dbReference type="ARBA" id="ARBA00023015"/>
    </source>
</evidence>
<dbReference type="Gene3D" id="1.10.357.10">
    <property type="entry name" value="Tetracycline Repressor, domain 2"/>
    <property type="match status" value="1"/>
</dbReference>
<keyword evidence="1" id="KW-0805">Transcription regulation</keyword>
<dbReference type="PANTHER" id="PTHR47506:SF6">
    <property type="entry name" value="HTH-TYPE TRANSCRIPTIONAL REPRESSOR NEMR"/>
    <property type="match status" value="1"/>
</dbReference>
<dbReference type="InterPro" id="IPR036271">
    <property type="entry name" value="Tet_transcr_reg_TetR-rel_C_sf"/>
</dbReference>
<protein>
    <submittedName>
        <fullName evidence="5">Unannotated protein</fullName>
    </submittedName>
</protein>
<dbReference type="SUPFAM" id="SSF48498">
    <property type="entry name" value="Tetracyclin repressor-like, C-terminal domain"/>
    <property type="match status" value="1"/>
</dbReference>
<dbReference type="SUPFAM" id="SSF46689">
    <property type="entry name" value="Homeodomain-like"/>
    <property type="match status" value="1"/>
</dbReference>
<organism evidence="5">
    <name type="scientific">freshwater metagenome</name>
    <dbReference type="NCBI Taxonomy" id="449393"/>
    <lineage>
        <taxon>unclassified sequences</taxon>
        <taxon>metagenomes</taxon>
        <taxon>ecological metagenomes</taxon>
    </lineage>
</organism>
<dbReference type="Pfam" id="PF00440">
    <property type="entry name" value="TetR_N"/>
    <property type="match status" value="1"/>
</dbReference>
<dbReference type="PROSITE" id="PS50977">
    <property type="entry name" value="HTH_TETR_2"/>
    <property type="match status" value="1"/>
</dbReference>
<name>A0A6J6FS36_9ZZZZ</name>
<evidence type="ECO:0000256" key="2">
    <source>
        <dbReference type="ARBA" id="ARBA00023125"/>
    </source>
</evidence>
<evidence type="ECO:0000259" key="4">
    <source>
        <dbReference type="PROSITE" id="PS50977"/>
    </source>
</evidence>
<reference evidence="5" key="1">
    <citation type="submission" date="2020-05" db="EMBL/GenBank/DDBJ databases">
        <authorList>
            <person name="Chiriac C."/>
            <person name="Salcher M."/>
            <person name="Ghai R."/>
            <person name="Kavagutti S V."/>
        </authorList>
    </citation>
    <scope>NUCLEOTIDE SEQUENCE</scope>
</reference>
<evidence type="ECO:0000256" key="3">
    <source>
        <dbReference type="ARBA" id="ARBA00023163"/>
    </source>
</evidence>
<sequence>MAYVSAADRREQLIEATIAVLRRSGADGVTSRAIAAEAEAPLASIHYTFGSLDDLVVAAFARLIDEVAEQVAGGLDLAAGYGPCIVGVMERVAGLLDDERFGVLLRDINPTGDRRVEALEERYYRLARDLIDAVAAARGREPALPRAQLARLIMAAIDGVVLQFAAGGDLQAARDDLAAFGRILAAAAEPRRR</sequence>
<keyword evidence="2" id="KW-0238">DNA-binding</keyword>
<accession>A0A6J6FS36</accession>
<dbReference type="GO" id="GO:0003677">
    <property type="term" value="F:DNA binding"/>
    <property type="evidence" value="ECO:0007669"/>
    <property type="project" value="UniProtKB-KW"/>
</dbReference>
<dbReference type="EMBL" id="CAEZSR010000232">
    <property type="protein sequence ID" value="CAB4591170.1"/>
    <property type="molecule type" value="Genomic_DNA"/>
</dbReference>
<keyword evidence="3" id="KW-0804">Transcription</keyword>
<feature type="domain" description="HTH tetR-type" evidence="4">
    <location>
        <begin position="7"/>
        <end position="67"/>
    </location>
</feature>
<dbReference type="PANTHER" id="PTHR47506">
    <property type="entry name" value="TRANSCRIPTIONAL REGULATORY PROTEIN"/>
    <property type="match status" value="1"/>
</dbReference>
<evidence type="ECO:0000313" key="5">
    <source>
        <dbReference type="EMBL" id="CAB4591170.1"/>
    </source>
</evidence>
<dbReference type="AlphaFoldDB" id="A0A6J6FS36"/>
<dbReference type="InterPro" id="IPR009057">
    <property type="entry name" value="Homeodomain-like_sf"/>
</dbReference>